<evidence type="ECO:0000313" key="2">
    <source>
        <dbReference type="Proteomes" id="UP000243975"/>
    </source>
</evidence>
<evidence type="ECO:0000313" key="1">
    <source>
        <dbReference type="EMBL" id="KVI10419.1"/>
    </source>
</evidence>
<dbReference type="Gramene" id="KVI10419">
    <property type="protein sequence ID" value="KVI10419"/>
    <property type="gene ID" value="Ccrd_011169"/>
</dbReference>
<proteinExistence type="predicted"/>
<dbReference type="Proteomes" id="UP000243975">
    <property type="component" value="Unassembled WGS sequence"/>
</dbReference>
<comment type="caution">
    <text evidence="1">The sequence shown here is derived from an EMBL/GenBank/DDBJ whole genome shotgun (WGS) entry which is preliminary data.</text>
</comment>
<accession>A0A103YJV5</accession>
<keyword evidence="2" id="KW-1185">Reference proteome</keyword>
<dbReference type="PANTHER" id="PTHR34947">
    <property type="entry name" value="TRANSMEMBRANE PROTEIN"/>
    <property type="match status" value="1"/>
</dbReference>
<dbReference type="EMBL" id="LEKV01001020">
    <property type="protein sequence ID" value="KVI10419.1"/>
    <property type="molecule type" value="Genomic_DNA"/>
</dbReference>
<dbReference type="PANTHER" id="PTHR34947:SF2">
    <property type="entry name" value="TRANSMEMBRANE PROTEIN"/>
    <property type="match status" value="1"/>
</dbReference>
<sequence length="114" mass="13233">MNKGHFVIWAMIQLLVTHNMDKTYVFLICNGILAVLVKTSGSLISESKFDLNHHIYIKTIHESLQTQDGGDRYQLISELDDIQEEIVIRVDRKQDEEELHKEEGSYAQIVMLPY</sequence>
<name>A0A103YJV5_CYNCS</name>
<protein>
    <submittedName>
        <fullName evidence="1">Uncharacterized protein</fullName>
    </submittedName>
</protein>
<dbReference type="AlphaFoldDB" id="A0A103YJV5"/>
<reference evidence="1 2" key="1">
    <citation type="journal article" date="2016" name="Sci. Rep.">
        <title>The genome sequence of the outbreeding globe artichoke constructed de novo incorporating a phase-aware low-pass sequencing strategy of F1 progeny.</title>
        <authorList>
            <person name="Scaglione D."/>
            <person name="Reyes-Chin-Wo S."/>
            <person name="Acquadro A."/>
            <person name="Froenicke L."/>
            <person name="Portis E."/>
            <person name="Beitel C."/>
            <person name="Tirone M."/>
            <person name="Mauro R."/>
            <person name="Lo Monaco A."/>
            <person name="Mauromicale G."/>
            <person name="Faccioli P."/>
            <person name="Cattivelli L."/>
            <person name="Rieseberg L."/>
            <person name="Michelmore R."/>
            <person name="Lanteri S."/>
        </authorList>
    </citation>
    <scope>NUCLEOTIDE SEQUENCE [LARGE SCALE GENOMIC DNA]</scope>
    <source>
        <strain evidence="1">2C</strain>
    </source>
</reference>
<gene>
    <name evidence="1" type="ORF">Ccrd_011169</name>
</gene>
<organism evidence="1 2">
    <name type="scientific">Cynara cardunculus var. scolymus</name>
    <name type="common">Globe artichoke</name>
    <name type="synonym">Cynara scolymus</name>
    <dbReference type="NCBI Taxonomy" id="59895"/>
    <lineage>
        <taxon>Eukaryota</taxon>
        <taxon>Viridiplantae</taxon>
        <taxon>Streptophyta</taxon>
        <taxon>Embryophyta</taxon>
        <taxon>Tracheophyta</taxon>
        <taxon>Spermatophyta</taxon>
        <taxon>Magnoliopsida</taxon>
        <taxon>eudicotyledons</taxon>
        <taxon>Gunneridae</taxon>
        <taxon>Pentapetalae</taxon>
        <taxon>asterids</taxon>
        <taxon>campanulids</taxon>
        <taxon>Asterales</taxon>
        <taxon>Asteraceae</taxon>
        <taxon>Carduoideae</taxon>
        <taxon>Cardueae</taxon>
        <taxon>Carduinae</taxon>
        <taxon>Cynara</taxon>
    </lineage>
</organism>